<dbReference type="PANTHER" id="PTHR19143">
    <property type="entry name" value="FIBRINOGEN/TENASCIN/ANGIOPOEITIN"/>
    <property type="match status" value="1"/>
</dbReference>
<comment type="similarity">
    <text evidence="3">Belongs to the ficolin lectin family. Veficolin subfamily.</text>
</comment>
<feature type="compositionally biased region" description="Low complexity" evidence="11">
    <location>
        <begin position="115"/>
        <end position="124"/>
    </location>
</feature>
<dbReference type="PANTHER" id="PTHR19143:SF415">
    <property type="entry name" value="FICOLIN-3"/>
    <property type="match status" value="1"/>
</dbReference>
<organism evidence="13 14">
    <name type="scientific">Pleurodeles waltl</name>
    <name type="common">Iberian ribbed newt</name>
    <dbReference type="NCBI Taxonomy" id="8319"/>
    <lineage>
        <taxon>Eukaryota</taxon>
        <taxon>Metazoa</taxon>
        <taxon>Chordata</taxon>
        <taxon>Craniata</taxon>
        <taxon>Vertebrata</taxon>
        <taxon>Euteleostomi</taxon>
        <taxon>Amphibia</taxon>
        <taxon>Batrachia</taxon>
        <taxon>Caudata</taxon>
        <taxon>Salamandroidea</taxon>
        <taxon>Salamandridae</taxon>
        <taxon>Pleurodelinae</taxon>
        <taxon>Pleurodeles</taxon>
    </lineage>
</organism>
<evidence type="ECO:0000256" key="4">
    <source>
        <dbReference type="ARBA" id="ARBA00022525"/>
    </source>
</evidence>
<evidence type="ECO:0000256" key="2">
    <source>
        <dbReference type="ARBA" id="ARBA00004613"/>
    </source>
</evidence>
<evidence type="ECO:0000256" key="3">
    <source>
        <dbReference type="ARBA" id="ARBA00006932"/>
    </source>
</evidence>
<evidence type="ECO:0000259" key="12">
    <source>
        <dbReference type="PROSITE" id="PS51406"/>
    </source>
</evidence>
<gene>
    <name evidence="13" type="ORF">NDU88_006467</name>
</gene>
<dbReference type="GO" id="GO:0003823">
    <property type="term" value="F:antigen binding"/>
    <property type="evidence" value="ECO:0007669"/>
    <property type="project" value="TreeGrafter"/>
</dbReference>
<dbReference type="InterPro" id="IPR050373">
    <property type="entry name" value="Fibrinogen_C-term_domain"/>
</dbReference>
<dbReference type="Pfam" id="PF00147">
    <property type="entry name" value="Fibrinogen_C"/>
    <property type="match status" value="1"/>
</dbReference>
<dbReference type="InterPro" id="IPR002181">
    <property type="entry name" value="Fibrinogen_a/b/g_C_dom"/>
</dbReference>
<dbReference type="GO" id="GO:0005615">
    <property type="term" value="C:extracellular space"/>
    <property type="evidence" value="ECO:0007669"/>
    <property type="project" value="TreeGrafter"/>
</dbReference>
<dbReference type="InterPro" id="IPR008160">
    <property type="entry name" value="Collagen"/>
</dbReference>
<evidence type="ECO:0000256" key="1">
    <source>
        <dbReference type="ARBA" id="ARBA00003654"/>
    </source>
</evidence>
<dbReference type="Gene3D" id="3.90.215.10">
    <property type="entry name" value="Gamma Fibrinogen, chain A, domain 1"/>
    <property type="match status" value="1"/>
</dbReference>
<dbReference type="CDD" id="cd00087">
    <property type="entry name" value="FReD"/>
    <property type="match status" value="1"/>
</dbReference>
<evidence type="ECO:0000256" key="5">
    <source>
        <dbReference type="ARBA" id="ARBA00022656"/>
    </source>
</evidence>
<evidence type="ECO:0000256" key="11">
    <source>
        <dbReference type="SAM" id="MobiDB-lite"/>
    </source>
</evidence>
<evidence type="ECO:0000256" key="10">
    <source>
        <dbReference type="ARBA" id="ARBA00023278"/>
    </source>
</evidence>
<evidence type="ECO:0000256" key="8">
    <source>
        <dbReference type="ARBA" id="ARBA00023220"/>
    </source>
</evidence>
<dbReference type="Pfam" id="PF01391">
    <property type="entry name" value="Collagen"/>
    <property type="match status" value="1"/>
</dbReference>
<dbReference type="SUPFAM" id="SSF56496">
    <property type="entry name" value="Fibrinogen C-terminal domain-like"/>
    <property type="match status" value="1"/>
</dbReference>
<keyword evidence="10" id="KW-0379">Hydroxylation</keyword>
<dbReference type="FunFam" id="3.90.215.10:FF:000001">
    <property type="entry name" value="Tenascin isoform 1"/>
    <property type="match status" value="1"/>
</dbReference>
<dbReference type="InterPro" id="IPR036056">
    <property type="entry name" value="Fibrinogen-like_C"/>
</dbReference>
<keyword evidence="6" id="KW-0732">Signal</keyword>
<dbReference type="NCBIfam" id="NF040941">
    <property type="entry name" value="GGGWT_bact"/>
    <property type="match status" value="1"/>
</dbReference>
<keyword evidence="5" id="KW-0800">Toxin</keyword>
<protein>
    <recommendedName>
        <fullName evidence="12">Fibrinogen C-terminal domain-containing protein</fullName>
    </recommendedName>
</protein>
<comment type="subcellular location">
    <subcellularLocation>
        <location evidence="2">Secreted</location>
    </subcellularLocation>
</comment>
<evidence type="ECO:0000256" key="9">
    <source>
        <dbReference type="ARBA" id="ARBA00023240"/>
    </source>
</evidence>
<name>A0AAV7UL49_PLEWA</name>
<comment type="function">
    <text evidence="1">Initiates complement activation and/or interferes in platelet aggregation and/or blood coagulation.</text>
</comment>
<dbReference type="InterPro" id="IPR014716">
    <property type="entry name" value="Fibrinogen_a/b/g_C_1"/>
</dbReference>
<dbReference type="PROSITE" id="PS51406">
    <property type="entry name" value="FIBRINOGEN_C_2"/>
    <property type="match status" value="1"/>
</dbReference>
<keyword evidence="9" id="KW-1199">Hemostasis impairing toxin</keyword>
<dbReference type="GO" id="GO:0005102">
    <property type="term" value="F:signaling receptor binding"/>
    <property type="evidence" value="ECO:0007669"/>
    <property type="project" value="TreeGrafter"/>
</dbReference>
<keyword evidence="4" id="KW-0964">Secreted</keyword>
<dbReference type="AlphaFoldDB" id="A0AAV7UL49"/>
<evidence type="ECO:0000313" key="14">
    <source>
        <dbReference type="Proteomes" id="UP001066276"/>
    </source>
</evidence>
<dbReference type="SMART" id="SM00186">
    <property type="entry name" value="FBG"/>
    <property type="match status" value="1"/>
</dbReference>
<dbReference type="Proteomes" id="UP001066276">
    <property type="component" value="Chromosome 3_1"/>
</dbReference>
<sequence length="362" mass="39091">MAAWCPEAPSFGQNSKALRFHLKEHKMAPCRRMSCLLAIFVIIFIPGGFSSEQSESDCCAKLKGVSLCGTDKNIFFQGHPGMPGVPGVPGTNGNAGVKGEPGTTGPKGEQGIAGVPGKFGPQGPKGDKGDPCSSEAPVTCSQGTGESGSGPANCKELLSSGHTLSGWYTVYPVGGRGMTVFCDMETDGGGWLVFQRRHDGSVDFFRDWEAYKKGFGRQESEFWLGNDNIHLITSTGTYQLRIDTKDFEGQSGFVTYSTFKILGASELYKLILGAYSAGTMGDSLNGHRNAPFSTMDSDNDRSGHNCASQYKGAWWYTSCHTSNLNGKYHRGNHTSYADGINWSSGKGHHYSYKYVDMKVRPL</sequence>
<keyword evidence="7" id="KW-1015">Disulfide bond</keyword>
<proteinExistence type="inferred from homology"/>
<comment type="caution">
    <text evidence="13">The sequence shown here is derived from an EMBL/GenBank/DDBJ whole genome shotgun (WGS) entry which is preliminary data.</text>
</comment>
<dbReference type="GO" id="GO:0001867">
    <property type="term" value="P:complement activation, lectin pathway"/>
    <property type="evidence" value="ECO:0007669"/>
    <property type="project" value="TreeGrafter"/>
</dbReference>
<feature type="region of interest" description="Disordered" evidence="11">
    <location>
        <begin position="92"/>
        <end position="151"/>
    </location>
</feature>
<evidence type="ECO:0000256" key="7">
    <source>
        <dbReference type="ARBA" id="ARBA00023157"/>
    </source>
</evidence>
<dbReference type="GO" id="GO:0097367">
    <property type="term" value="F:carbohydrate derivative binding"/>
    <property type="evidence" value="ECO:0007669"/>
    <property type="project" value="TreeGrafter"/>
</dbReference>
<keyword evidence="14" id="KW-1185">Reference proteome</keyword>
<dbReference type="GO" id="GO:0090729">
    <property type="term" value="F:toxin activity"/>
    <property type="evidence" value="ECO:0007669"/>
    <property type="project" value="UniProtKB-KW"/>
</dbReference>
<dbReference type="InterPro" id="IPR020837">
    <property type="entry name" value="Fibrinogen_CS"/>
</dbReference>
<reference evidence="13" key="1">
    <citation type="journal article" date="2022" name="bioRxiv">
        <title>Sequencing and chromosome-scale assembly of the giantPleurodeles waltlgenome.</title>
        <authorList>
            <person name="Brown T."/>
            <person name="Elewa A."/>
            <person name="Iarovenko S."/>
            <person name="Subramanian E."/>
            <person name="Araus A.J."/>
            <person name="Petzold A."/>
            <person name="Susuki M."/>
            <person name="Suzuki K.-i.T."/>
            <person name="Hayashi T."/>
            <person name="Toyoda A."/>
            <person name="Oliveira C."/>
            <person name="Osipova E."/>
            <person name="Leigh N.D."/>
            <person name="Simon A."/>
            <person name="Yun M.H."/>
        </authorList>
    </citation>
    <scope>NUCLEOTIDE SEQUENCE</scope>
    <source>
        <strain evidence="13">20211129_DDA</strain>
        <tissue evidence="13">Liver</tissue>
    </source>
</reference>
<evidence type="ECO:0000256" key="6">
    <source>
        <dbReference type="ARBA" id="ARBA00022729"/>
    </source>
</evidence>
<feature type="domain" description="Fibrinogen C-terminal" evidence="12">
    <location>
        <begin position="145"/>
        <end position="362"/>
    </location>
</feature>
<keyword evidence="8" id="KW-1216">Complement system impairing toxin</keyword>
<evidence type="ECO:0000313" key="13">
    <source>
        <dbReference type="EMBL" id="KAJ1189725.1"/>
    </source>
</evidence>
<accession>A0AAV7UL49</accession>
<dbReference type="PROSITE" id="PS00514">
    <property type="entry name" value="FIBRINOGEN_C_1"/>
    <property type="match status" value="1"/>
</dbReference>
<dbReference type="EMBL" id="JANPWB010000005">
    <property type="protein sequence ID" value="KAJ1189725.1"/>
    <property type="molecule type" value="Genomic_DNA"/>
</dbReference>